<evidence type="ECO:0000256" key="12">
    <source>
        <dbReference type="ARBA" id="ARBA00023154"/>
    </source>
</evidence>
<keyword evidence="7 15" id="KW-0028">Amino-acid biosynthesis</keyword>
<dbReference type="RefSeq" id="WP_344630402.1">
    <property type="nucleotide sequence ID" value="NZ_BAAATJ010000006.1"/>
</dbReference>
<comment type="similarity">
    <text evidence="4 15">Belongs to the aspartate-semialdehyde dehydrogenase family.</text>
</comment>
<dbReference type="Pfam" id="PF02774">
    <property type="entry name" value="Semialdhyde_dhC"/>
    <property type="match status" value="1"/>
</dbReference>
<dbReference type="PANTHER" id="PTHR46278">
    <property type="entry name" value="DEHYDROGENASE, PUTATIVE-RELATED"/>
    <property type="match status" value="1"/>
</dbReference>
<evidence type="ECO:0000256" key="7">
    <source>
        <dbReference type="ARBA" id="ARBA00022605"/>
    </source>
</evidence>
<evidence type="ECO:0000256" key="9">
    <source>
        <dbReference type="ARBA" id="ARBA00022857"/>
    </source>
</evidence>
<dbReference type="CDD" id="cd18131">
    <property type="entry name" value="ASADH_C_bac_euk_like"/>
    <property type="match status" value="1"/>
</dbReference>
<keyword evidence="9 15" id="KW-0521">NADP</keyword>
<evidence type="ECO:0000256" key="3">
    <source>
        <dbReference type="ARBA" id="ARBA00005097"/>
    </source>
</evidence>
<dbReference type="InterPro" id="IPR036291">
    <property type="entry name" value="NAD(P)-bd_dom_sf"/>
</dbReference>
<keyword evidence="18" id="KW-1185">Reference proteome</keyword>
<dbReference type="NCBIfam" id="NF011456">
    <property type="entry name" value="PRK14874.1"/>
    <property type="match status" value="1"/>
</dbReference>
<evidence type="ECO:0000313" key="18">
    <source>
        <dbReference type="Proteomes" id="UP001500058"/>
    </source>
</evidence>
<evidence type="ECO:0000256" key="5">
    <source>
        <dbReference type="ARBA" id="ARBA00011738"/>
    </source>
</evidence>
<reference evidence="17 18" key="1">
    <citation type="journal article" date="2019" name="Int. J. Syst. Evol. Microbiol.">
        <title>The Global Catalogue of Microorganisms (GCM) 10K type strain sequencing project: providing services to taxonomists for standard genome sequencing and annotation.</title>
        <authorList>
            <consortium name="The Broad Institute Genomics Platform"/>
            <consortium name="The Broad Institute Genome Sequencing Center for Infectious Disease"/>
            <person name="Wu L."/>
            <person name="Ma J."/>
        </authorList>
    </citation>
    <scope>NUCLEOTIDE SEQUENCE [LARGE SCALE GENOMIC DNA]</scope>
    <source>
        <strain evidence="17 18">JCM 6921</strain>
    </source>
</reference>
<dbReference type="InterPro" id="IPR000319">
    <property type="entry name" value="Asp-semialdehyde_DH_CS"/>
</dbReference>
<dbReference type="InterPro" id="IPR012280">
    <property type="entry name" value="Semialdhyde_DH_dimer_dom"/>
</dbReference>
<dbReference type="Pfam" id="PF01118">
    <property type="entry name" value="Semialdhyde_dh"/>
    <property type="match status" value="1"/>
</dbReference>
<comment type="pathway">
    <text evidence="3 15">Amino-acid biosynthesis; L-threonine biosynthesis; L-threonine from L-aspartate: step 2/5.</text>
</comment>
<comment type="pathway">
    <text evidence="1 15">Amino-acid biosynthesis; L-methionine biosynthesis via de novo pathway; L-homoserine from L-aspartate: step 2/3.</text>
</comment>
<comment type="function">
    <text evidence="15">Catalyzes the NADPH-dependent formation of L-aspartate-semialdehyde (L-ASA) by the reductive dephosphorylation of L-aspartyl-4-phosphate.</text>
</comment>
<evidence type="ECO:0000256" key="11">
    <source>
        <dbReference type="ARBA" id="ARBA00023002"/>
    </source>
</evidence>
<dbReference type="CDD" id="cd02316">
    <property type="entry name" value="VcASADH2_like_N"/>
    <property type="match status" value="1"/>
</dbReference>
<organism evidence="17 18">
    <name type="scientific">Streptomyces glaucosporus</name>
    <dbReference type="NCBI Taxonomy" id="284044"/>
    <lineage>
        <taxon>Bacteria</taxon>
        <taxon>Bacillati</taxon>
        <taxon>Actinomycetota</taxon>
        <taxon>Actinomycetes</taxon>
        <taxon>Kitasatosporales</taxon>
        <taxon>Streptomycetaceae</taxon>
        <taxon>Streptomyces</taxon>
    </lineage>
</organism>
<feature type="binding site" evidence="15">
    <location>
        <position position="154"/>
    </location>
    <ligand>
        <name>substrate</name>
    </ligand>
</feature>
<evidence type="ECO:0000256" key="10">
    <source>
        <dbReference type="ARBA" id="ARBA00022915"/>
    </source>
</evidence>
<evidence type="ECO:0000256" key="4">
    <source>
        <dbReference type="ARBA" id="ARBA00010584"/>
    </source>
</evidence>
<evidence type="ECO:0000256" key="2">
    <source>
        <dbReference type="ARBA" id="ARBA00005076"/>
    </source>
</evidence>
<name>A0ABN3I4Q0_9ACTN</name>
<evidence type="ECO:0000313" key="17">
    <source>
        <dbReference type="EMBL" id="GAA2393723.1"/>
    </source>
</evidence>
<feature type="domain" description="Semialdehyde dehydrogenase NAD-binding" evidence="16">
    <location>
        <begin position="2"/>
        <end position="117"/>
    </location>
</feature>
<evidence type="ECO:0000256" key="14">
    <source>
        <dbReference type="ARBA" id="ARBA00047891"/>
    </source>
</evidence>
<keyword evidence="11 15" id="KW-0560">Oxidoreductase</keyword>
<comment type="caution">
    <text evidence="17">The sequence shown here is derived from an EMBL/GenBank/DDBJ whole genome shotgun (WGS) entry which is preliminary data.</text>
</comment>
<keyword evidence="12 15" id="KW-0457">Lysine biosynthesis</keyword>
<accession>A0ABN3I4Q0</accession>
<feature type="binding site" evidence="15">
    <location>
        <position position="321"/>
    </location>
    <ligand>
        <name>NADP(+)</name>
        <dbReference type="ChEBI" id="CHEBI:58349"/>
    </ligand>
</feature>
<comment type="subunit">
    <text evidence="5 15">Homodimer.</text>
</comment>
<feature type="active site" description="Proton acceptor" evidence="15">
    <location>
        <position position="254"/>
    </location>
</feature>
<comment type="caution">
    <text evidence="15">Lacks conserved residue(s) required for the propagation of feature annotation.</text>
</comment>
<dbReference type="Proteomes" id="UP001500058">
    <property type="component" value="Unassembled WGS sequence"/>
</dbReference>
<dbReference type="InterPro" id="IPR000534">
    <property type="entry name" value="Semialdehyde_DH_NAD-bd"/>
</dbReference>
<dbReference type="NCBIfam" id="TIGR01296">
    <property type="entry name" value="asd_B"/>
    <property type="match status" value="1"/>
</dbReference>
<evidence type="ECO:0000256" key="15">
    <source>
        <dbReference type="HAMAP-Rule" id="MF_02121"/>
    </source>
</evidence>
<feature type="active site" description="Acyl-thioester intermediate" evidence="15">
    <location>
        <position position="127"/>
    </location>
</feature>
<dbReference type="SMART" id="SM00859">
    <property type="entry name" value="Semialdhyde_dh"/>
    <property type="match status" value="1"/>
</dbReference>
<dbReference type="PIRSF" id="PIRSF000148">
    <property type="entry name" value="ASA_dh"/>
    <property type="match status" value="1"/>
</dbReference>
<comment type="catalytic activity">
    <reaction evidence="14 15">
        <text>L-aspartate 4-semialdehyde + phosphate + NADP(+) = 4-phospho-L-aspartate + NADPH + H(+)</text>
        <dbReference type="Rhea" id="RHEA:24284"/>
        <dbReference type="ChEBI" id="CHEBI:15378"/>
        <dbReference type="ChEBI" id="CHEBI:43474"/>
        <dbReference type="ChEBI" id="CHEBI:57535"/>
        <dbReference type="ChEBI" id="CHEBI:57783"/>
        <dbReference type="ChEBI" id="CHEBI:58349"/>
        <dbReference type="ChEBI" id="CHEBI:537519"/>
        <dbReference type="EC" id="1.2.1.11"/>
    </reaction>
</comment>
<dbReference type="EC" id="1.2.1.11" evidence="6 15"/>
<feature type="binding site" evidence="15">
    <location>
        <position position="247"/>
    </location>
    <ligand>
        <name>substrate</name>
    </ligand>
</feature>
<comment type="pathway">
    <text evidence="2 15">Amino-acid biosynthesis; L-lysine biosynthesis via DAP pathway; (S)-tetrahydrodipicolinate from L-aspartate: step 2/4.</text>
</comment>
<keyword evidence="8 15" id="KW-0791">Threonine biosynthesis</keyword>
<feature type="binding site" evidence="15">
    <location>
        <begin position="9"/>
        <end position="12"/>
    </location>
    <ligand>
        <name>NADP(+)</name>
        <dbReference type="ChEBI" id="CHEBI:58349"/>
    </ligand>
</feature>
<dbReference type="InterPro" id="IPR012080">
    <property type="entry name" value="Asp_semialdehyde_DH"/>
</dbReference>
<feature type="binding site" evidence="15">
    <location>
        <begin position="37"/>
        <end position="38"/>
    </location>
    <ligand>
        <name>NADP(+)</name>
        <dbReference type="ChEBI" id="CHEBI:58349"/>
    </ligand>
</feature>
<feature type="binding site" evidence="15">
    <location>
        <begin position="157"/>
        <end position="158"/>
    </location>
    <ligand>
        <name>NADP(+)</name>
        <dbReference type="ChEBI" id="CHEBI:58349"/>
    </ligand>
</feature>
<evidence type="ECO:0000259" key="16">
    <source>
        <dbReference type="SMART" id="SM00859"/>
    </source>
</evidence>
<keyword evidence="13 15" id="KW-0486">Methionine biosynthesis</keyword>
<evidence type="ECO:0000256" key="6">
    <source>
        <dbReference type="ARBA" id="ARBA00013120"/>
    </source>
</evidence>
<sequence length="342" mass="36049">MRIGIVGATGQVGGVMRRILAERNFPVEQLRLFASARSAGRTLPWKDGEVTVEDAATADYAGLDIVLFSAGGATSRELAPKVAAAGAVVIDNSSAWRMDPEVPLVVSEVNPQAAAERPKGIIANPNCTTMAAMPVLRPLHAEAGLTALVVSTYQAVSGSGLAGVAELDEQVRKAVEGDATRLASDGSAVEFPEPDKYVRPIAFNVLPMAGSIVDDGRGETDEEQKLRNESRKILGIPELKVSGTCVRVPVFTGHSLQINARFERPLTPQRALELLEGAPGVALSEVPTPQQAAGQDPTYVGRIRADETVEHGLSLFCSSDNLRKGAALNAVQIAELVAAESR</sequence>
<evidence type="ECO:0000256" key="8">
    <source>
        <dbReference type="ARBA" id="ARBA00022697"/>
    </source>
</evidence>
<dbReference type="PROSITE" id="PS01103">
    <property type="entry name" value="ASD"/>
    <property type="match status" value="1"/>
</dbReference>
<dbReference type="EMBL" id="BAAATJ010000006">
    <property type="protein sequence ID" value="GAA2393723.1"/>
    <property type="molecule type" value="Genomic_DNA"/>
</dbReference>
<dbReference type="SUPFAM" id="SSF51735">
    <property type="entry name" value="NAD(P)-binding Rossmann-fold domains"/>
    <property type="match status" value="1"/>
</dbReference>
<dbReference type="Gene3D" id="3.40.50.720">
    <property type="entry name" value="NAD(P)-binding Rossmann-like Domain"/>
    <property type="match status" value="1"/>
</dbReference>
<dbReference type="Gene3D" id="3.30.360.10">
    <property type="entry name" value="Dihydrodipicolinate Reductase, domain 2"/>
    <property type="match status" value="1"/>
</dbReference>
<protein>
    <recommendedName>
        <fullName evidence="6 15">Aspartate-semialdehyde dehydrogenase</fullName>
        <shortName evidence="15">ASA dehydrogenase</shortName>
        <shortName evidence="15">ASADH</shortName>
        <ecNumber evidence="6 15">1.2.1.11</ecNumber>
    </recommendedName>
    <alternativeName>
        <fullName evidence="15">Aspartate-beta-semialdehyde dehydrogenase</fullName>
    </alternativeName>
</protein>
<dbReference type="SUPFAM" id="SSF55347">
    <property type="entry name" value="Glyceraldehyde-3-phosphate dehydrogenase-like, C-terminal domain"/>
    <property type="match status" value="1"/>
</dbReference>
<feature type="binding site" evidence="15">
    <location>
        <position position="97"/>
    </location>
    <ligand>
        <name>phosphate</name>
        <dbReference type="ChEBI" id="CHEBI:43474"/>
    </ligand>
</feature>
<dbReference type="InterPro" id="IPR005986">
    <property type="entry name" value="Asp_semialdehyde_DH_beta"/>
</dbReference>
<evidence type="ECO:0000256" key="1">
    <source>
        <dbReference type="ARBA" id="ARBA00005021"/>
    </source>
</evidence>
<keyword evidence="10 15" id="KW-0220">Diaminopimelate biosynthesis</keyword>
<proteinExistence type="inferred from homology"/>
<dbReference type="HAMAP" id="MF_02121">
    <property type="entry name" value="ASADH"/>
    <property type="match status" value="1"/>
</dbReference>
<evidence type="ECO:0000256" key="13">
    <source>
        <dbReference type="ARBA" id="ARBA00023167"/>
    </source>
</evidence>
<gene>
    <name evidence="15" type="primary">asd</name>
    <name evidence="17" type="ORF">GCM10010420_18390</name>
</gene>
<dbReference type="PANTHER" id="PTHR46278:SF2">
    <property type="entry name" value="ASPARTATE-SEMIALDEHYDE DEHYDROGENASE"/>
    <property type="match status" value="1"/>
</dbReference>